<dbReference type="RefSeq" id="XP_031936695.1">
    <property type="nucleotide sequence ID" value="XM_032080379.1"/>
</dbReference>
<gene>
    <name evidence="1" type="ORF">BDV37DRAFT_232875</name>
</gene>
<evidence type="ECO:0000313" key="2">
    <source>
        <dbReference type="Proteomes" id="UP000325579"/>
    </source>
</evidence>
<sequence length="76" mass="8844">MCRHRFLAWRLGWIKSFDFPMDWRCTCEVAVSKVRIFLSSFAPYFIIFHTKDESAGARGKQDSTLVDVMPCLQKPA</sequence>
<dbReference type="GeneID" id="43665070"/>
<dbReference type="Proteomes" id="UP000325579">
    <property type="component" value="Unassembled WGS sequence"/>
</dbReference>
<organism evidence="1 2">
    <name type="scientific">Aspergillus pseudonomiae</name>
    <dbReference type="NCBI Taxonomy" id="1506151"/>
    <lineage>
        <taxon>Eukaryota</taxon>
        <taxon>Fungi</taxon>
        <taxon>Dikarya</taxon>
        <taxon>Ascomycota</taxon>
        <taxon>Pezizomycotina</taxon>
        <taxon>Eurotiomycetes</taxon>
        <taxon>Eurotiomycetidae</taxon>
        <taxon>Eurotiales</taxon>
        <taxon>Aspergillaceae</taxon>
        <taxon>Aspergillus</taxon>
        <taxon>Aspergillus subgen. Circumdati</taxon>
    </lineage>
</organism>
<evidence type="ECO:0000313" key="1">
    <source>
        <dbReference type="EMBL" id="KAE8399376.1"/>
    </source>
</evidence>
<keyword evidence="2" id="KW-1185">Reference proteome</keyword>
<proteinExistence type="predicted"/>
<dbReference type="EMBL" id="ML736835">
    <property type="protein sequence ID" value="KAE8399376.1"/>
    <property type="molecule type" value="Genomic_DNA"/>
</dbReference>
<protein>
    <submittedName>
        <fullName evidence="1">Uncharacterized protein</fullName>
    </submittedName>
</protein>
<dbReference type="AlphaFoldDB" id="A0A5N7CYW6"/>
<reference evidence="1 2" key="1">
    <citation type="submission" date="2019-04" db="EMBL/GenBank/DDBJ databases">
        <authorList>
            <consortium name="DOE Joint Genome Institute"/>
            <person name="Mondo S."/>
            <person name="Kjaerbolling I."/>
            <person name="Vesth T."/>
            <person name="Frisvad J.C."/>
            <person name="Nybo J.L."/>
            <person name="Theobald S."/>
            <person name="Kildgaard S."/>
            <person name="Isbrandt T."/>
            <person name="Kuo A."/>
            <person name="Sato A."/>
            <person name="Lyhne E.K."/>
            <person name="Kogle M.E."/>
            <person name="Wiebenga A."/>
            <person name="Kun R.S."/>
            <person name="Lubbers R.J."/>
            <person name="Makela M.R."/>
            <person name="Barry K."/>
            <person name="Chovatia M."/>
            <person name="Clum A."/>
            <person name="Daum C."/>
            <person name="Haridas S."/>
            <person name="He G."/>
            <person name="LaButti K."/>
            <person name="Lipzen A."/>
            <person name="Riley R."/>
            <person name="Salamov A."/>
            <person name="Simmons B.A."/>
            <person name="Magnuson J.K."/>
            <person name="Henrissat B."/>
            <person name="Mortensen U.H."/>
            <person name="Larsen T.O."/>
            <person name="Devries R.P."/>
            <person name="Grigoriev I.V."/>
            <person name="Machida M."/>
            <person name="Baker S.E."/>
            <person name="Andersen M.R."/>
            <person name="Cantor M.N."/>
            <person name="Hua S.X."/>
        </authorList>
    </citation>
    <scope>NUCLEOTIDE SEQUENCE [LARGE SCALE GENOMIC DNA]</scope>
    <source>
        <strain evidence="1 2">CBS 119388</strain>
    </source>
</reference>
<name>A0A5N7CYW6_9EURO</name>
<accession>A0A5N7CYW6</accession>